<feature type="domain" description="HAM1-like C-terminal" evidence="2">
    <location>
        <begin position="671"/>
        <end position="750"/>
    </location>
</feature>
<name>A0A5N5QDG4_9AGAM</name>
<feature type="domain" description="HAM1-like N-terminal" evidence="3">
    <location>
        <begin position="235"/>
        <end position="642"/>
    </location>
</feature>
<dbReference type="AlphaFoldDB" id="A0A5N5QDG4"/>
<gene>
    <name evidence="4" type="ORF">CTheo_6763</name>
</gene>
<protein>
    <submittedName>
        <fullName evidence="4">Uncharacterized protein</fullName>
    </submittedName>
</protein>
<dbReference type="Proteomes" id="UP000383932">
    <property type="component" value="Unassembled WGS sequence"/>
</dbReference>
<feature type="compositionally biased region" description="Basic and acidic residues" evidence="1">
    <location>
        <begin position="14"/>
        <end position="23"/>
    </location>
</feature>
<evidence type="ECO:0000313" key="5">
    <source>
        <dbReference type="Proteomes" id="UP000383932"/>
    </source>
</evidence>
<evidence type="ECO:0000259" key="2">
    <source>
        <dbReference type="Pfam" id="PF14613"/>
    </source>
</evidence>
<keyword evidence="5" id="KW-1185">Reference proteome</keyword>
<dbReference type="PANTHER" id="PTHR31138">
    <property type="entry name" value="CHROMOSOME 19, WHOLE GENOME SHOTGUN SEQUENCE"/>
    <property type="match status" value="1"/>
</dbReference>
<dbReference type="InterPro" id="IPR027842">
    <property type="entry name" value="HAM1-like_C"/>
</dbReference>
<organism evidence="4 5">
    <name type="scientific">Ceratobasidium theobromae</name>
    <dbReference type="NCBI Taxonomy" id="1582974"/>
    <lineage>
        <taxon>Eukaryota</taxon>
        <taxon>Fungi</taxon>
        <taxon>Dikarya</taxon>
        <taxon>Basidiomycota</taxon>
        <taxon>Agaricomycotina</taxon>
        <taxon>Agaricomycetes</taxon>
        <taxon>Cantharellales</taxon>
        <taxon>Ceratobasidiaceae</taxon>
        <taxon>Ceratobasidium</taxon>
    </lineage>
</organism>
<evidence type="ECO:0000259" key="3">
    <source>
        <dbReference type="Pfam" id="PF19343"/>
    </source>
</evidence>
<feature type="region of interest" description="Disordered" evidence="1">
    <location>
        <begin position="869"/>
        <end position="903"/>
    </location>
</feature>
<sequence length="903" mass="99238">MGSCSSCCGRRRPARGEGEREPLLPKATEYVPPKEAWDKAADALGALAAGKMPTQSQLDTALSALLSSDDLKVGNTATGALSTHGRMLVLDLREIIQAVARVGMEKNADDIIQDVIWQYRLMSAVPVQVDANWHNQSKLDINVDAAINRLDEVPKVDQTEVLEDSRALANSLRTLASLLFTSSAFRLLISDILVTARQILADTASDVATAAAYVETRAEDVEHTIRPDSHEGEREISVEEAARQATRADQVVQEDLEKALKEAEMRRHVIQERLSEESPDRVKRAIVERVEAIVQQAQNNSAYKSSLQTIVTLCEKYVHITAQAADSAATAAQSAINESTVEPSASVNPVIEVDPHLKQLLQDVCTLLERFAGYSLSPMVDAMKQFTYHLSEDEATSASDLLRDAKAWLVKALETPGWLITRTARQELDELYDRTKCVLDSKPPWRQDLQRASAEASLLSDHLKQDAATQQLFNAIDALGAHTRALGEETVHSIGWSQIRAELWRDAIGWLLPRVLAVLKAVPLPRVELKSPTLDAVVDDITFRAPSFVPDHVQVENWSEVRVKGSDAAAEDGSWGRGWVVEGDSMLRIHIDGLRITANEIAYFFRLKTALLDFRDNGLLSIDIGRESAVGQGMKLDVALETDLDPSAHNDIAPNSGSPAPSFFRVKSAIVDVPGLAFKLTRTHHWMLNACIQPLLGPVVRAGLRMLLSQSVREGLEALDRKAGDVYAQAKKESHAKPQTSRESSEPGIWDWWSAFLNIHGKQIDEPGEQSDKGDPGEQPEPQTETQITLKGVIRETHQPATDTQAESDTVLAVGVTEQILPGLGGPDNGDQVLEATKRAREAISDVRDVAENGADRVVEVQEESRAAAGDVKDKAVHAAGRMEERRDVERRRKGWRSKAFDI</sequence>
<dbReference type="Pfam" id="PF14613">
    <property type="entry name" value="HAM1_C"/>
    <property type="match status" value="1"/>
</dbReference>
<reference evidence="4 5" key="1">
    <citation type="journal article" date="2019" name="Fungal Biol. Biotechnol.">
        <title>Draft genome sequence of fastidious pathogen Ceratobasidium theobromae, which causes vascular-streak dieback in Theobroma cacao.</title>
        <authorList>
            <person name="Ali S.S."/>
            <person name="Asman A."/>
            <person name="Shao J."/>
            <person name="Firmansyah A.P."/>
            <person name="Susilo A.W."/>
            <person name="Rosmana A."/>
            <person name="McMahon P."/>
            <person name="Junaid M."/>
            <person name="Guest D."/>
            <person name="Kheng T.Y."/>
            <person name="Meinhardt L.W."/>
            <person name="Bailey B.A."/>
        </authorList>
    </citation>
    <scope>NUCLEOTIDE SEQUENCE [LARGE SCALE GENOMIC DNA]</scope>
    <source>
        <strain evidence="4 5">CT2</strain>
    </source>
</reference>
<dbReference type="PANTHER" id="PTHR31138:SF1">
    <property type="entry name" value="PDZ DOMAIN-CONTAINING PROTEIN"/>
    <property type="match status" value="1"/>
</dbReference>
<feature type="compositionally biased region" description="Basic and acidic residues" evidence="1">
    <location>
        <begin position="869"/>
        <end position="891"/>
    </location>
</feature>
<dbReference type="Pfam" id="PF19343">
    <property type="entry name" value="HAM1_N"/>
    <property type="match status" value="1"/>
</dbReference>
<proteinExistence type="predicted"/>
<comment type="caution">
    <text evidence="4">The sequence shown here is derived from an EMBL/GenBank/DDBJ whole genome shotgun (WGS) entry which is preliminary data.</text>
</comment>
<dbReference type="OrthoDB" id="5407957at2759"/>
<feature type="region of interest" description="Disordered" evidence="1">
    <location>
        <begin position="764"/>
        <end position="786"/>
    </location>
</feature>
<feature type="region of interest" description="Disordered" evidence="1">
    <location>
        <begin position="1"/>
        <end position="26"/>
    </location>
</feature>
<evidence type="ECO:0000313" key="4">
    <source>
        <dbReference type="EMBL" id="KAB5589785.1"/>
    </source>
</evidence>
<accession>A0A5N5QDG4</accession>
<feature type="compositionally biased region" description="Basic and acidic residues" evidence="1">
    <location>
        <begin position="764"/>
        <end position="776"/>
    </location>
</feature>
<dbReference type="InterPro" id="IPR045967">
    <property type="entry name" value="HAM1-like_N"/>
</dbReference>
<dbReference type="EMBL" id="SSOP01000229">
    <property type="protein sequence ID" value="KAB5589785.1"/>
    <property type="molecule type" value="Genomic_DNA"/>
</dbReference>
<evidence type="ECO:0000256" key="1">
    <source>
        <dbReference type="SAM" id="MobiDB-lite"/>
    </source>
</evidence>